<proteinExistence type="predicted"/>
<name>A0A0K2U6F8_LEPSM</name>
<dbReference type="AlphaFoldDB" id="A0A0K2U6F8"/>
<accession>A0A0K2U6F8</accession>
<sequence>MLSLMLVEQILLIECTTTVKNLAFKHPVLVGLNTVNFV</sequence>
<organism evidence="1">
    <name type="scientific">Lepeophtheirus salmonis</name>
    <name type="common">Salmon louse</name>
    <name type="synonym">Caligus salmonis</name>
    <dbReference type="NCBI Taxonomy" id="72036"/>
    <lineage>
        <taxon>Eukaryota</taxon>
        <taxon>Metazoa</taxon>
        <taxon>Ecdysozoa</taxon>
        <taxon>Arthropoda</taxon>
        <taxon>Crustacea</taxon>
        <taxon>Multicrustacea</taxon>
        <taxon>Hexanauplia</taxon>
        <taxon>Copepoda</taxon>
        <taxon>Siphonostomatoida</taxon>
        <taxon>Caligidae</taxon>
        <taxon>Lepeophtheirus</taxon>
    </lineage>
</organism>
<dbReference type="EMBL" id="HACA01016146">
    <property type="protein sequence ID" value="CDW33507.1"/>
    <property type="molecule type" value="Transcribed_RNA"/>
</dbReference>
<reference evidence="1" key="1">
    <citation type="submission" date="2014-05" db="EMBL/GenBank/DDBJ databases">
        <authorList>
            <person name="Chronopoulou M."/>
        </authorList>
    </citation>
    <scope>NUCLEOTIDE SEQUENCE</scope>
    <source>
        <tissue evidence="1">Whole organism</tissue>
    </source>
</reference>
<evidence type="ECO:0000313" key="1">
    <source>
        <dbReference type="EMBL" id="CDW33507.1"/>
    </source>
</evidence>
<protein>
    <submittedName>
        <fullName evidence="1">Uncharacterized protein</fullName>
    </submittedName>
</protein>